<dbReference type="CDD" id="cd03506">
    <property type="entry name" value="Delta6-FADS-like"/>
    <property type="match status" value="1"/>
</dbReference>
<sequence length="385" mass="43467">MAFLQHSPLRRSSADLTDAEVEEIGRTLDALREEVLADRGARDAAYVRRVIAVQRCLEVGGRVVLLGSRSRVAWWLGTTSLALSKVLDNMEIGHNVLHGQWDWMRDPRIHSSTWEWDHASAPAQWQRAHNDRHHANTNVLGMDNDLGYGILRVDEAQEWEPRHLAQPLWNLVNACIFEYGIAMYDLDLGESLRSGTGFTPEQKEEMRTTGRRAGRSAFRDYVLHPLLSAPAGSARTTLTANLVANLARNVWSHSVIMCGHFPEGVETFEVEEVDAHETRGRWYLRQMLGSADISGPPLLHVLCGNLSHQIEHHLFPDLPSNRYGELAGPVRELFERHGLTYNTAPLWRQVASAWHKVLRLSLPPHAATPRGYRRTRRRAVAPAPA</sequence>
<name>A0ABN2XK93_9ACTN</name>
<dbReference type="RefSeq" id="WP_231251407.1">
    <property type="nucleotide sequence ID" value="NZ_BAAAMQ010000015.1"/>
</dbReference>
<proteinExistence type="predicted"/>
<dbReference type="InterPro" id="IPR005804">
    <property type="entry name" value="FA_desaturase_dom"/>
</dbReference>
<organism evidence="2 3">
    <name type="scientific">Nocardioides furvisabuli</name>
    <dbReference type="NCBI Taxonomy" id="375542"/>
    <lineage>
        <taxon>Bacteria</taxon>
        <taxon>Bacillati</taxon>
        <taxon>Actinomycetota</taxon>
        <taxon>Actinomycetes</taxon>
        <taxon>Propionibacteriales</taxon>
        <taxon>Nocardioidaceae</taxon>
        <taxon>Nocardioides</taxon>
    </lineage>
</organism>
<dbReference type="InterPro" id="IPR012171">
    <property type="entry name" value="Fatty_acid_desaturase"/>
</dbReference>
<comment type="caution">
    <text evidence="2">The sequence shown here is derived from an EMBL/GenBank/DDBJ whole genome shotgun (WGS) entry which is preliminary data.</text>
</comment>
<accession>A0ABN2XK93</accession>
<dbReference type="Pfam" id="PF00487">
    <property type="entry name" value="FA_desaturase"/>
    <property type="match status" value="1"/>
</dbReference>
<dbReference type="PANTHER" id="PTHR19353:SF19">
    <property type="entry name" value="DELTA(5) FATTY ACID DESATURASE C-RELATED"/>
    <property type="match status" value="1"/>
</dbReference>
<evidence type="ECO:0000259" key="1">
    <source>
        <dbReference type="Pfam" id="PF00487"/>
    </source>
</evidence>
<gene>
    <name evidence="2" type="ORF">GCM10009726_30570</name>
</gene>
<reference evidence="2 3" key="1">
    <citation type="journal article" date="2019" name="Int. J. Syst. Evol. Microbiol.">
        <title>The Global Catalogue of Microorganisms (GCM) 10K type strain sequencing project: providing services to taxonomists for standard genome sequencing and annotation.</title>
        <authorList>
            <consortium name="The Broad Institute Genomics Platform"/>
            <consortium name="The Broad Institute Genome Sequencing Center for Infectious Disease"/>
            <person name="Wu L."/>
            <person name="Ma J."/>
        </authorList>
    </citation>
    <scope>NUCLEOTIDE SEQUENCE [LARGE SCALE GENOMIC DNA]</scope>
    <source>
        <strain evidence="2 3">JCM 13813</strain>
    </source>
</reference>
<evidence type="ECO:0000313" key="3">
    <source>
        <dbReference type="Proteomes" id="UP001501161"/>
    </source>
</evidence>
<evidence type="ECO:0000313" key="2">
    <source>
        <dbReference type="EMBL" id="GAA2113208.1"/>
    </source>
</evidence>
<dbReference type="Proteomes" id="UP001501161">
    <property type="component" value="Unassembled WGS sequence"/>
</dbReference>
<dbReference type="EMBL" id="BAAAMQ010000015">
    <property type="protein sequence ID" value="GAA2113208.1"/>
    <property type="molecule type" value="Genomic_DNA"/>
</dbReference>
<keyword evidence="3" id="KW-1185">Reference proteome</keyword>
<feature type="domain" description="Fatty acid desaturase" evidence="1">
    <location>
        <begin position="73"/>
        <end position="343"/>
    </location>
</feature>
<dbReference type="PANTHER" id="PTHR19353">
    <property type="entry name" value="FATTY ACID DESATURASE 2"/>
    <property type="match status" value="1"/>
</dbReference>
<protein>
    <submittedName>
        <fullName evidence="2">Acyl-CoA desaturase</fullName>
    </submittedName>
</protein>